<evidence type="ECO:0000259" key="1">
    <source>
        <dbReference type="PROSITE" id="PS50097"/>
    </source>
</evidence>
<dbReference type="Gene3D" id="3.30.710.10">
    <property type="entry name" value="Potassium Channel Kv1.1, Chain A"/>
    <property type="match status" value="1"/>
</dbReference>
<gene>
    <name evidence="2" type="ORF">K457DRAFT_131368</name>
</gene>
<name>A0A197JCR6_9FUNG</name>
<dbReference type="CDD" id="cd18186">
    <property type="entry name" value="BTB_POZ_ZBTB_KLHL-like"/>
    <property type="match status" value="1"/>
</dbReference>
<sequence length="459" mass="52566">MNESESVQDYSSTLTFSVLCSTFDVSEAAPNTQIKSRIFDKASAILSQYGCWHCIFTETKRKNKAGIELNLSLTWQSYQDPASSSSSPTSFNLQEMAKGQQGVASNARELISRIQSIKMRSDSTLSELLVDRLDGHRIYEGDTIQVKLQSGRVTRNGRYKFRIAFHTQDISRSRFLEYPIFPFFLDIYTDFDPEQYWKDTPPDVCFYFPASRTVHEPISINAHSSALGESQYFAQRLMEVAEEKAARESPFYGALCNITEFTPQVFRVMLRYLYTGRLRLKKRNEEAQKRVTSGVTQNENRSSGTATSEVYIFGAFETEEGRKKRRDEPNAVFFEDLYRVSERYEIPTLKGLSLKAMQCSLNMSVAISLLAKSRLEGQEAGSEERDKDGSYRDPETVLNRLQWAMVKDSVKEYIQFFGTEVTTSANDAAPWQDLSVEERNDMVNSLGEDILCNLYRLWE</sequence>
<reference evidence="2 3" key="1">
    <citation type="submission" date="2016-05" db="EMBL/GenBank/DDBJ databases">
        <title>Genome sequencing reveals origins of a unique bacterial endosymbiosis in the earliest lineages of terrestrial Fungi.</title>
        <authorList>
            <consortium name="DOE Joint Genome Institute"/>
            <person name="Uehling J."/>
            <person name="Gryganskyi A."/>
            <person name="Hameed K."/>
            <person name="Tschaplinski T."/>
            <person name="Misztal P."/>
            <person name="Wu S."/>
            <person name="Desiro A."/>
            <person name="Vande Pol N."/>
            <person name="Du Z.-Y."/>
            <person name="Zienkiewicz A."/>
            <person name="Zienkiewicz K."/>
            <person name="Morin E."/>
            <person name="Tisserant E."/>
            <person name="Splivallo R."/>
            <person name="Hainaut M."/>
            <person name="Henrissat B."/>
            <person name="Ohm R."/>
            <person name="Kuo A."/>
            <person name="Yan J."/>
            <person name="Lipzen A."/>
            <person name="Nolan M."/>
            <person name="Labutti K."/>
            <person name="Barry K."/>
            <person name="Goldstein A."/>
            <person name="Labbe J."/>
            <person name="Schadt C."/>
            <person name="Tuskan G."/>
            <person name="Grigoriev I."/>
            <person name="Martin F."/>
            <person name="Vilgalys R."/>
            <person name="Bonito G."/>
        </authorList>
    </citation>
    <scope>NUCLEOTIDE SEQUENCE [LARGE SCALE GENOMIC DNA]</scope>
    <source>
        <strain evidence="2 3">AG-77</strain>
    </source>
</reference>
<dbReference type="OrthoDB" id="2359652at2759"/>
<protein>
    <recommendedName>
        <fullName evidence="1">BTB domain-containing protein</fullName>
    </recommendedName>
</protein>
<evidence type="ECO:0000313" key="2">
    <source>
        <dbReference type="EMBL" id="OAQ22296.1"/>
    </source>
</evidence>
<dbReference type="SUPFAM" id="SSF54695">
    <property type="entry name" value="POZ domain"/>
    <property type="match status" value="1"/>
</dbReference>
<dbReference type="EMBL" id="KV442183">
    <property type="protein sequence ID" value="OAQ22296.1"/>
    <property type="molecule type" value="Genomic_DNA"/>
</dbReference>
<dbReference type="InterPro" id="IPR000210">
    <property type="entry name" value="BTB/POZ_dom"/>
</dbReference>
<dbReference type="PROSITE" id="PS50097">
    <property type="entry name" value="BTB"/>
    <property type="match status" value="1"/>
</dbReference>
<feature type="domain" description="BTB" evidence="1">
    <location>
        <begin position="202"/>
        <end position="282"/>
    </location>
</feature>
<dbReference type="PANTHER" id="PTHR24413">
    <property type="entry name" value="SPECKLE-TYPE POZ PROTEIN"/>
    <property type="match status" value="1"/>
</dbReference>
<accession>A0A197JCR6</accession>
<proteinExistence type="predicted"/>
<dbReference type="Proteomes" id="UP000078512">
    <property type="component" value="Unassembled WGS sequence"/>
</dbReference>
<dbReference type="InterPro" id="IPR011333">
    <property type="entry name" value="SKP1/BTB/POZ_sf"/>
</dbReference>
<organism evidence="2 3">
    <name type="scientific">Linnemannia elongata AG-77</name>
    <dbReference type="NCBI Taxonomy" id="1314771"/>
    <lineage>
        <taxon>Eukaryota</taxon>
        <taxon>Fungi</taxon>
        <taxon>Fungi incertae sedis</taxon>
        <taxon>Mucoromycota</taxon>
        <taxon>Mortierellomycotina</taxon>
        <taxon>Mortierellomycetes</taxon>
        <taxon>Mortierellales</taxon>
        <taxon>Mortierellaceae</taxon>
        <taxon>Linnemannia</taxon>
    </lineage>
</organism>
<dbReference type="AlphaFoldDB" id="A0A197JCR6"/>
<keyword evidence="3" id="KW-1185">Reference proteome</keyword>
<evidence type="ECO:0000313" key="3">
    <source>
        <dbReference type="Proteomes" id="UP000078512"/>
    </source>
</evidence>